<evidence type="ECO:0000313" key="3">
    <source>
        <dbReference type="Proteomes" id="UP000002748"/>
    </source>
</evidence>
<dbReference type="KEGG" id="tasa:A1Q1_04759"/>
<dbReference type="VEuPathDB" id="FungiDB:A1Q1_04759"/>
<feature type="region of interest" description="Disordered" evidence="1">
    <location>
        <begin position="294"/>
        <end position="333"/>
    </location>
</feature>
<feature type="compositionally biased region" description="Basic and acidic residues" evidence="1">
    <location>
        <begin position="501"/>
        <end position="511"/>
    </location>
</feature>
<evidence type="ECO:0000313" key="2">
    <source>
        <dbReference type="EMBL" id="EJT46582.1"/>
    </source>
</evidence>
<dbReference type="EMBL" id="ALBS01000283">
    <property type="protein sequence ID" value="EJT46582.1"/>
    <property type="molecule type" value="Genomic_DNA"/>
</dbReference>
<dbReference type="Proteomes" id="UP000002748">
    <property type="component" value="Unassembled WGS sequence"/>
</dbReference>
<protein>
    <submittedName>
        <fullName evidence="2">Uncharacterized protein</fullName>
    </submittedName>
</protein>
<dbReference type="HOGENOM" id="CLU_506401_0_0_1"/>
<evidence type="ECO:0000256" key="1">
    <source>
        <dbReference type="SAM" id="MobiDB-lite"/>
    </source>
</evidence>
<sequence>MPAAISYGRYAAAWHHILWDAEYATQLAFRLVSRGFCAAIDDILCSERLVFDSLNPNQGVRAWGHSGPLPCFHPDGPTQAQVKAVQKARVLVFRADAYPPIGALCAHAAAGTKLALTHTGWWPINVDIPAEVSDIAFLAQISCACDLETVPQATLAHSATSVTVDLDLTALNGARLPHCHLFTRWWSPSVERLCISLTGSLAAMKAAPRQLLSRLTLPDRKRLKVTVLIHDVELSKLDHRWMDKEFEMLGVQQYEVFSVDCRTGAVADEKHHCYEFEWAWLDWHAERMRETEEQVKEQTYVPPSKRNASKQSTTIKKEGPYQPPGKRKQAEHTEQLAELLARATECSSNPKPTELPNPMPCPEPDHVPTWRRADYCRAQSYQSVTEPEDEYVDMPDHFAQVPIALGGAHYALGNYRFVLSAEMVHQGQRMDERFQPLEETIDVALWEETYGFKSNTAEGDGLGDASLDRDAVWEDEVSGEVISGVCVSPRQKPANKHGRTAPKDGDPEPPSHRRKLQRLKSWASISSDSDASVIPIEI</sequence>
<comment type="caution">
    <text evidence="2">The sequence shown here is derived from an EMBL/GenBank/DDBJ whole genome shotgun (WGS) entry which is preliminary data.</text>
</comment>
<accession>J6EUY1</accession>
<dbReference type="RefSeq" id="XP_014178472.1">
    <property type="nucleotide sequence ID" value="XM_014322997.1"/>
</dbReference>
<dbReference type="GeneID" id="25988271"/>
<reference evidence="2 3" key="1">
    <citation type="journal article" date="2012" name="Eukaryot. Cell">
        <title>Draft genome sequence of CBS 2479, the standard type strain of Trichosporon asahii.</title>
        <authorList>
            <person name="Yang R.Y."/>
            <person name="Li H.T."/>
            <person name="Zhu H."/>
            <person name="Zhou G.P."/>
            <person name="Wang M."/>
            <person name="Wang L."/>
        </authorList>
    </citation>
    <scope>NUCLEOTIDE SEQUENCE [LARGE SCALE GENOMIC DNA]</scope>
    <source>
        <strain evidence="3">ATCC 90039 / CBS 2479 / JCM 2466 / KCTC 7840 / NCYC 2677 / UAMH 7654</strain>
    </source>
</reference>
<dbReference type="AlphaFoldDB" id="J6EUY1"/>
<organism evidence="2 3">
    <name type="scientific">Trichosporon asahii var. asahii (strain ATCC 90039 / CBS 2479 / JCM 2466 / KCTC 7840 / NBRC 103889/ NCYC 2677 / UAMH 7654)</name>
    <name type="common">Yeast</name>
    <dbReference type="NCBI Taxonomy" id="1186058"/>
    <lineage>
        <taxon>Eukaryota</taxon>
        <taxon>Fungi</taxon>
        <taxon>Dikarya</taxon>
        <taxon>Basidiomycota</taxon>
        <taxon>Agaricomycotina</taxon>
        <taxon>Tremellomycetes</taxon>
        <taxon>Trichosporonales</taxon>
        <taxon>Trichosporonaceae</taxon>
        <taxon>Trichosporon</taxon>
    </lineage>
</organism>
<proteinExistence type="predicted"/>
<feature type="region of interest" description="Disordered" evidence="1">
    <location>
        <begin position="487"/>
        <end position="538"/>
    </location>
</feature>
<feature type="compositionally biased region" description="Low complexity" evidence="1">
    <location>
        <begin position="521"/>
        <end position="532"/>
    </location>
</feature>
<gene>
    <name evidence="2" type="ORF">A1Q1_04759</name>
</gene>
<name>J6EUY1_TRIAS</name>